<proteinExistence type="predicted"/>
<evidence type="ECO:0000313" key="1">
    <source>
        <dbReference type="EMBL" id="OQX01328.1"/>
    </source>
</evidence>
<name>A0A1Y1QAF1_9GAMM</name>
<dbReference type="EMBL" id="MTEJ01000587">
    <property type="protein sequence ID" value="OQX01328.1"/>
    <property type="molecule type" value="Genomic_DNA"/>
</dbReference>
<evidence type="ECO:0000313" key="2">
    <source>
        <dbReference type="Proteomes" id="UP000192491"/>
    </source>
</evidence>
<comment type="caution">
    <text evidence="1">The sequence shown here is derived from an EMBL/GenBank/DDBJ whole genome shotgun (WGS) entry which is preliminary data.</text>
</comment>
<accession>A0A1Y1QAF1</accession>
<protein>
    <submittedName>
        <fullName evidence="1">Uncharacterized protein</fullName>
    </submittedName>
</protein>
<gene>
    <name evidence="1" type="ORF">BWK73_46385</name>
</gene>
<reference evidence="1 2" key="1">
    <citation type="submission" date="2017-01" db="EMBL/GenBank/DDBJ databases">
        <title>Novel large sulfur bacteria in the metagenomes of groundwater-fed chemosynthetic microbial mats in the Lake Huron basin.</title>
        <authorList>
            <person name="Sharrar A.M."/>
            <person name="Flood B.E."/>
            <person name="Bailey J.V."/>
            <person name="Jones D.S."/>
            <person name="Biddanda B."/>
            <person name="Ruberg S.A."/>
            <person name="Marcus D.N."/>
            <person name="Dick G.J."/>
        </authorList>
    </citation>
    <scope>NUCLEOTIDE SEQUENCE [LARGE SCALE GENOMIC DNA]</scope>
    <source>
        <strain evidence="1">A8</strain>
    </source>
</reference>
<dbReference type="AlphaFoldDB" id="A0A1Y1QAF1"/>
<sequence length="93" mass="10673">MSNWDSAIKETVESLTAPFDSHDIIRELARRNQCDYVKALSAITTDTPFHQFHTQLGHQIKSVCEQLGFMGEDSRSPDIFGQQSKCKKWIRSE</sequence>
<dbReference type="Proteomes" id="UP000192491">
    <property type="component" value="Unassembled WGS sequence"/>
</dbReference>
<organism evidence="1 2">
    <name type="scientific">Thiothrix lacustris</name>
    <dbReference type="NCBI Taxonomy" id="525917"/>
    <lineage>
        <taxon>Bacteria</taxon>
        <taxon>Pseudomonadati</taxon>
        <taxon>Pseudomonadota</taxon>
        <taxon>Gammaproteobacteria</taxon>
        <taxon>Thiotrichales</taxon>
        <taxon>Thiotrichaceae</taxon>
        <taxon>Thiothrix</taxon>
    </lineage>
</organism>